<proteinExistence type="predicted"/>
<dbReference type="EMBL" id="UZAI01018516">
    <property type="protein sequence ID" value="VDP37708.1"/>
    <property type="molecule type" value="Genomic_DNA"/>
</dbReference>
<dbReference type="Proteomes" id="UP000277204">
    <property type="component" value="Unassembled WGS sequence"/>
</dbReference>
<sequence length="37" mass="4168">MVHMLFVPSGYWIPCAPLVWIQGFPTPLGELCVHQPC</sequence>
<gene>
    <name evidence="1" type="ORF">SMRZ_LOCUS20955</name>
</gene>
<reference evidence="1 2" key="1">
    <citation type="submission" date="2018-11" db="EMBL/GenBank/DDBJ databases">
        <authorList>
            <consortium name="Pathogen Informatics"/>
        </authorList>
    </citation>
    <scope>NUCLEOTIDE SEQUENCE [LARGE SCALE GENOMIC DNA]</scope>
    <source>
        <strain evidence="1 2">Zambia</strain>
    </source>
</reference>
<protein>
    <submittedName>
        <fullName evidence="1">Uncharacterized protein</fullName>
    </submittedName>
</protein>
<dbReference type="AlphaFoldDB" id="A0A3P8DUQ8"/>
<keyword evidence="2" id="KW-1185">Reference proteome</keyword>
<evidence type="ECO:0000313" key="1">
    <source>
        <dbReference type="EMBL" id="VDP37708.1"/>
    </source>
</evidence>
<evidence type="ECO:0000313" key="2">
    <source>
        <dbReference type="Proteomes" id="UP000277204"/>
    </source>
</evidence>
<organism evidence="1 2">
    <name type="scientific">Schistosoma margrebowiei</name>
    <dbReference type="NCBI Taxonomy" id="48269"/>
    <lineage>
        <taxon>Eukaryota</taxon>
        <taxon>Metazoa</taxon>
        <taxon>Spiralia</taxon>
        <taxon>Lophotrochozoa</taxon>
        <taxon>Platyhelminthes</taxon>
        <taxon>Trematoda</taxon>
        <taxon>Digenea</taxon>
        <taxon>Strigeidida</taxon>
        <taxon>Schistosomatoidea</taxon>
        <taxon>Schistosomatidae</taxon>
        <taxon>Schistosoma</taxon>
    </lineage>
</organism>
<name>A0A3P8DUQ8_9TREM</name>
<accession>A0A3P8DUQ8</accession>